<reference evidence="5" key="1">
    <citation type="submission" date="2021-07" db="EMBL/GenBank/DDBJ databases">
        <title>Neiella marina sp. nov., isolated from the intestinal content of sea cucumber Apostichopus japonicus.</title>
        <authorList>
            <person name="Bai X."/>
        </authorList>
    </citation>
    <scope>NUCLEOTIDE SEQUENCE</scope>
    <source>
        <strain evidence="5">126</strain>
    </source>
</reference>
<dbReference type="Gene3D" id="3.30.450.20">
    <property type="entry name" value="PAS domain"/>
    <property type="match status" value="1"/>
</dbReference>
<dbReference type="SUPFAM" id="SSF52172">
    <property type="entry name" value="CheY-like"/>
    <property type="match status" value="1"/>
</dbReference>
<dbReference type="InterPro" id="IPR000700">
    <property type="entry name" value="PAS-assoc_C"/>
</dbReference>
<evidence type="ECO:0000313" key="5">
    <source>
        <dbReference type="EMBL" id="MBW8192289.1"/>
    </source>
</evidence>
<dbReference type="SMART" id="SM00448">
    <property type="entry name" value="REC"/>
    <property type="match status" value="1"/>
</dbReference>
<keyword evidence="1 2" id="KW-0597">Phosphoprotein</keyword>
<feature type="modified residue" description="4-aspartylphosphate" evidence="2">
    <location>
        <position position="407"/>
    </location>
</feature>
<dbReference type="SUPFAM" id="SSF55785">
    <property type="entry name" value="PYP-like sensor domain (PAS domain)"/>
    <property type="match status" value="1"/>
</dbReference>
<sequence>MQPNDLDNEGLQEKLLDLLRRNDQVQQQQTDAAALLDIMQVTGSAQSRTELLTTLLQGLQVLTGHQHVAVLERSSELSLIWTSSFASTNVLVNSVWQSGQVFERALNGDVVALFKPEQVDEFRQQERDICELAGSALVFGLESVAGVSLVVLFHAEKNSFTPNQKEAVRRLKPMAEQRLQNLEYDLKLRDLVARRTNELRHSQKRLACFARTSSDWFWEVDEEFRFSYTSKLDDNELPELRGNLYGKTIMELRTATESQNLNKWFAVTRTFQERQPIRGFEFELALPKRNPVWIRINGEPFYSEQGVFLGYRGTAKNISLRKSQDRQLSQQIQQVSNRSKLIEHDTENVLADVSQASHVLLVDDCESSQMITQLMLVNLGYTTSVVESGVKALNFDDLESVDAVLMDLEMPDMSGEEVSRAMRDKGLTMPILALTGCSFGERGEQVAASGMNGFIEKPVRLNVLQQELGQLLTN</sequence>
<comment type="caution">
    <text evidence="5">The sequence shown here is derived from an EMBL/GenBank/DDBJ whole genome shotgun (WGS) entry which is preliminary data.</text>
</comment>
<dbReference type="RefSeq" id="WP_220104916.1">
    <property type="nucleotide sequence ID" value="NZ_JAHZSS010000021.1"/>
</dbReference>
<evidence type="ECO:0000259" key="3">
    <source>
        <dbReference type="PROSITE" id="PS50110"/>
    </source>
</evidence>
<organism evidence="5 6">
    <name type="scientific">Neiella holothuriorum</name>
    <dbReference type="NCBI Taxonomy" id="2870530"/>
    <lineage>
        <taxon>Bacteria</taxon>
        <taxon>Pseudomonadati</taxon>
        <taxon>Pseudomonadota</taxon>
        <taxon>Gammaproteobacteria</taxon>
        <taxon>Alteromonadales</taxon>
        <taxon>Echinimonadaceae</taxon>
        <taxon>Neiella</taxon>
    </lineage>
</organism>
<dbReference type="InterPro" id="IPR001789">
    <property type="entry name" value="Sig_transdc_resp-reg_receiver"/>
</dbReference>
<name>A0ABS7EIX1_9GAMM</name>
<dbReference type="PANTHER" id="PTHR43719">
    <property type="entry name" value="TWO-COMPONENT HISTIDINE KINASE"/>
    <property type="match status" value="1"/>
</dbReference>
<dbReference type="Proteomes" id="UP001166251">
    <property type="component" value="Unassembled WGS sequence"/>
</dbReference>
<dbReference type="CDD" id="cd17546">
    <property type="entry name" value="REC_hyHK_CKI1_RcsC-like"/>
    <property type="match status" value="1"/>
</dbReference>
<dbReference type="EMBL" id="JAHZSS010000021">
    <property type="protein sequence ID" value="MBW8192289.1"/>
    <property type="molecule type" value="Genomic_DNA"/>
</dbReference>
<dbReference type="PROSITE" id="PS50110">
    <property type="entry name" value="RESPONSE_REGULATORY"/>
    <property type="match status" value="1"/>
</dbReference>
<dbReference type="Pfam" id="PF00072">
    <property type="entry name" value="Response_reg"/>
    <property type="match status" value="1"/>
</dbReference>
<dbReference type="Gene3D" id="3.40.50.2300">
    <property type="match status" value="1"/>
</dbReference>
<dbReference type="PROSITE" id="PS50113">
    <property type="entry name" value="PAC"/>
    <property type="match status" value="1"/>
</dbReference>
<keyword evidence="6" id="KW-1185">Reference proteome</keyword>
<proteinExistence type="predicted"/>
<dbReference type="InterPro" id="IPR011006">
    <property type="entry name" value="CheY-like_superfamily"/>
</dbReference>
<evidence type="ECO:0000256" key="1">
    <source>
        <dbReference type="ARBA" id="ARBA00022553"/>
    </source>
</evidence>
<feature type="domain" description="PAC" evidence="4">
    <location>
        <begin position="278"/>
        <end position="330"/>
    </location>
</feature>
<accession>A0ABS7EIX1</accession>
<gene>
    <name evidence="5" type="ORF">K0504_14725</name>
</gene>
<evidence type="ECO:0000256" key="2">
    <source>
        <dbReference type="PROSITE-ProRule" id="PRU00169"/>
    </source>
</evidence>
<dbReference type="PANTHER" id="PTHR43719:SF28">
    <property type="entry name" value="PEROXIDE STRESS-ACTIVATED HISTIDINE KINASE MAK1-RELATED"/>
    <property type="match status" value="1"/>
</dbReference>
<dbReference type="InterPro" id="IPR035965">
    <property type="entry name" value="PAS-like_dom_sf"/>
</dbReference>
<dbReference type="InterPro" id="IPR050956">
    <property type="entry name" value="2C_system_His_kinase"/>
</dbReference>
<evidence type="ECO:0000259" key="4">
    <source>
        <dbReference type="PROSITE" id="PS50113"/>
    </source>
</evidence>
<feature type="domain" description="Response regulatory" evidence="3">
    <location>
        <begin position="358"/>
        <end position="472"/>
    </location>
</feature>
<evidence type="ECO:0000313" key="6">
    <source>
        <dbReference type="Proteomes" id="UP001166251"/>
    </source>
</evidence>
<protein>
    <submittedName>
        <fullName evidence="5">Response regulator</fullName>
    </submittedName>
</protein>